<protein>
    <recommendedName>
        <fullName evidence="4">Lipoprotein</fullName>
    </recommendedName>
</protein>
<evidence type="ECO:0000313" key="2">
    <source>
        <dbReference type="EMBL" id="MFC5291258.1"/>
    </source>
</evidence>
<comment type="caution">
    <text evidence="2">The sequence shown here is derived from an EMBL/GenBank/DDBJ whole genome shotgun (WGS) entry which is preliminary data.</text>
</comment>
<keyword evidence="3" id="KW-1185">Reference proteome</keyword>
<dbReference type="PROSITE" id="PS51257">
    <property type="entry name" value="PROKAR_LIPOPROTEIN"/>
    <property type="match status" value="1"/>
</dbReference>
<keyword evidence="1" id="KW-0732">Signal</keyword>
<evidence type="ECO:0000256" key="1">
    <source>
        <dbReference type="SAM" id="SignalP"/>
    </source>
</evidence>
<evidence type="ECO:0000313" key="3">
    <source>
        <dbReference type="Proteomes" id="UP001596157"/>
    </source>
</evidence>
<dbReference type="EMBL" id="JBHSKF010000024">
    <property type="protein sequence ID" value="MFC5291258.1"/>
    <property type="molecule type" value="Genomic_DNA"/>
</dbReference>
<organism evidence="2 3">
    <name type="scientific">Actinokineospora guangxiensis</name>
    <dbReference type="NCBI Taxonomy" id="1490288"/>
    <lineage>
        <taxon>Bacteria</taxon>
        <taxon>Bacillati</taxon>
        <taxon>Actinomycetota</taxon>
        <taxon>Actinomycetes</taxon>
        <taxon>Pseudonocardiales</taxon>
        <taxon>Pseudonocardiaceae</taxon>
        <taxon>Actinokineospora</taxon>
    </lineage>
</organism>
<feature type="chain" id="PRO_5046045977" description="Lipoprotein" evidence="1">
    <location>
        <begin position="23"/>
        <end position="149"/>
    </location>
</feature>
<dbReference type="RefSeq" id="WP_378251174.1">
    <property type="nucleotide sequence ID" value="NZ_JBHSKF010000024.1"/>
</dbReference>
<evidence type="ECO:0008006" key="4">
    <source>
        <dbReference type="Google" id="ProtNLM"/>
    </source>
</evidence>
<name>A0ABW0EXQ7_9PSEU</name>
<reference evidence="3" key="1">
    <citation type="journal article" date="2019" name="Int. J. Syst. Evol. Microbiol.">
        <title>The Global Catalogue of Microorganisms (GCM) 10K type strain sequencing project: providing services to taxonomists for standard genome sequencing and annotation.</title>
        <authorList>
            <consortium name="The Broad Institute Genomics Platform"/>
            <consortium name="The Broad Institute Genome Sequencing Center for Infectious Disease"/>
            <person name="Wu L."/>
            <person name="Ma J."/>
        </authorList>
    </citation>
    <scope>NUCLEOTIDE SEQUENCE [LARGE SCALE GENOMIC DNA]</scope>
    <source>
        <strain evidence="3">CCUG 59778</strain>
    </source>
</reference>
<feature type="signal peptide" evidence="1">
    <location>
        <begin position="1"/>
        <end position="22"/>
    </location>
</feature>
<sequence length="149" mass="15418">MSRKAALLLTLTAALTGCSSTAGGDAACPAPVPAPTEETALLPDGLSFDQIGTVTSVRSDDRHISLQAVSDKHIDEVTVLIQDAVIAAGYRPAGMDNEGFEAEVFFTAGAYAAGQAVVRRSGCPDRWDIELVLITTEAIPPQSSPPPAP</sequence>
<dbReference type="Proteomes" id="UP001596157">
    <property type="component" value="Unassembled WGS sequence"/>
</dbReference>
<proteinExistence type="predicted"/>
<accession>A0ABW0EXQ7</accession>
<gene>
    <name evidence="2" type="ORF">ACFPM7_29770</name>
</gene>